<protein>
    <recommendedName>
        <fullName evidence="2">Transcriptional regulator, AlpA family</fullName>
    </recommendedName>
</protein>
<name>A0AAU7R3P8_9ACTN</name>
<dbReference type="AlphaFoldDB" id="A0AAU7R3P8"/>
<dbReference type="RefSeq" id="WP_349879461.1">
    <property type="nucleotide sequence ID" value="NZ_CP157974.1"/>
</dbReference>
<sequence>MTKETGPGELVAAGEILKMLGVGRSRFREIRRHPAFPAPYQELSVGAVWLKRDVERYIREHRPPRPTDDDE</sequence>
<evidence type="ECO:0000313" key="1">
    <source>
        <dbReference type="EMBL" id="XBT83111.1"/>
    </source>
</evidence>
<dbReference type="EMBL" id="CP157974">
    <property type="protein sequence ID" value="XBT83111.1"/>
    <property type="molecule type" value="Genomic_DNA"/>
</dbReference>
<proteinExistence type="predicted"/>
<accession>A0AAU7R3P8</accession>
<gene>
    <name evidence="1" type="ORF">ABIH81_06415</name>
</gene>
<organism evidence="1">
    <name type="scientific">Micromonospora sp. HUAS YX12</name>
    <dbReference type="NCBI Taxonomy" id="3156396"/>
    <lineage>
        <taxon>Bacteria</taxon>
        <taxon>Bacillati</taxon>
        <taxon>Actinomycetota</taxon>
        <taxon>Actinomycetes</taxon>
        <taxon>Micromonosporales</taxon>
        <taxon>Micromonosporaceae</taxon>
        <taxon>Micromonospora</taxon>
    </lineage>
</organism>
<evidence type="ECO:0008006" key="2">
    <source>
        <dbReference type="Google" id="ProtNLM"/>
    </source>
</evidence>
<reference evidence="1" key="1">
    <citation type="submission" date="2024-06" db="EMBL/GenBank/DDBJ databases">
        <title>Micromonospora sp. strain HUAS YX12 genome sequences.</title>
        <authorList>
            <person name="Mo P."/>
        </authorList>
    </citation>
    <scope>NUCLEOTIDE SEQUENCE</scope>
    <source>
        <strain evidence="1">HUAS YX12</strain>
    </source>
</reference>